<name>A0A5P2QVD6_9RHOB</name>
<evidence type="ECO:0000256" key="5">
    <source>
        <dbReference type="PROSITE-ProRule" id="PRU00335"/>
    </source>
</evidence>
<sequence>MDDESPARRGSGLRTASNPRKELVREQLIDSAAALFESKGFDQTSMNDIARELGLVRSAVYHYFRSKEEILAALVESESVTPSNELEAIRAATDLTATEKLRRAIVSGVTRRLSGQSRFNMLSRLEPQIPEPLRPQYNKSRRHILDLYVQLIEEGIASGEFREVDPKIAAFAVIGMANWTSRWYSPSGSMTPGDIGLQIADFAIHALTAKAVVGLDAGAVRQVAEALRGQVDALDRLLG</sequence>
<keyword evidence="4" id="KW-0804">Transcription</keyword>
<dbReference type="InterPro" id="IPR050109">
    <property type="entry name" value="HTH-type_TetR-like_transc_reg"/>
</dbReference>
<dbReference type="InterPro" id="IPR041490">
    <property type="entry name" value="KstR2_TetR_C"/>
</dbReference>
<evidence type="ECO:0000313" key="9">
    <source>
        <dbReference type="Proteomes" id="UP000324507"/>
    </source>
</evidence>
<dbReference type="SUPFAM" id="SSF48498">
    <property type="entry name" value="Tetracyclin repressor-like, C-terminal domain"/>
    <property type="match status" value="1"/>
</dbReference>
<feature type="DNA-binding region" description="H-T-H motif" evidence="5">
    <location>
        <begin position="45"/>
        <end position="64"/>
    </location>
</feature>
<dbReference type="Proteomes" id="UP000324507">
    <property type="component" value="Chromosome"/>
</dbReference>
<evidence type="ECO:0000259" key="7">
    <source>
        <dbReference type="PROSITE" id="PS50977"/>
    </source>
</evidence>
<feature type="region of interest" description="Disordered" evidence="6">
    <location>
        <begin position="1"/>
        <end position="20"/>
    </location>
</feature>
<dbReference type="PROSITE" id="PS50977">
    <property type="entry name" value="HTH_TETR_2"/>
    <property type="match status" value="1"/>
</dbReference>
<keyword evidence="3 5" id="KW-0238">DNA-binding</keyword>
<dbReference type="InterPro" id="IPR001647">
    <property type="entry name" value="HTH_TetR"/>
</dbReference>
<dbReference type="InterPro" id="IPR009057">
    <property type="entry name" value="Homeodomain-like_sf"/>
</dbReference>
<dbReference type="Pfam" id="PF00440">
    <property type="entry name" value="TetR_N"/>
    <property type="match status" value="1"/>
</dbReference>
<protein>
    <submittedName>
        <fullName evidence="8">TetR/AcrR family transcriptional regulator</fullName>
    </submittedName>
</protein>
<accession>A0A5P2QVD6</accession>
<dbReference type="GO" id="GO:0000976">
    <property type="term" value="F:transcription cis-regulatory region binding"/>
    <property type="evidence" value="ECO:0007669"/>
    <property type="project" value="TreeGrafter"/>
</dbReference>
<reference evidence="8 9" key="1">
    <citation type="submission" date="2019-09" db="EMBL/GenBank/DDBJ databases">
        <title>FDA dAtabase for Regulatory Grade micrObial Sequences (FDA-ARGOS): Supporting development and validation of Infectious Disease Dx tests.</title>
        <authorList>
            <person name="Sciortino C."/>
            <person name="Tallon L."/>
            <person name="Sadzewicz L."/>
            <person name="Vavikolanu K."/>
            <person name="Mehta A."/>
            <person name="Aluvathingal J."/>
            <person name="Nadendla S."/>
            <person name="Nandy P."/>
            <person name="Geyer C."/>
            <person name="Yan Y."/>
            <person name="Sichtig H."/>
        </authorList>
    </citation>
    <scope>NUCLEOTIDE SEQUENCE [LARGE SCALE GENOMIC DNA]</scope>
    <source>
        <strain evidence="8 9">FDAARGOS_643</strain>
    </source>
</reference>
<evidence type="ECO:0000256" key="1">
    <source>
        <dbReference type="ARBA" id="ARBA00022491"/>
    </source>
</evidence>
<keyword evidence="1" id="KW-0678">Repressor</keyword>
<feature type="domain" description="HTH tetR-type" evidence="7">
    <location>
        <begin position="22"/>
        <end position="82"/>
    </location>
</feature>
<evidence type="ECO:0000256" key="6">
    <source>
        <dbReference type="SAM" id="MobiDB-lite"/>
    </source>
</evidence>
<dbReference type="Gene3D" id="1.10.357.10">
    <property type="entry name" value="Tetracycline Repressor, domain 2"/>
    <property type="match status" value="1"/>
</dbReference>
<dbReference type="PANTHER" id="PTHR30055">
    <property type="entry name" value="HTH-TYPE TRANSCRIPTIONAL REGULATOR RUTR"/>
    <property type="match status" value="1"/>
</dbReference>
<dbReference type="InterPro" id="IPR036271">
    <property type="entry name" value="Tet_transcr_reg_TetR-rel_C_sf"/>
</dbReference>
<gene>
    <name evidence="8" type="ORF">FOB51_16505</name>
</gene>
<evidence type="ECO:0000256" key="4">
    <source>
        <dbReference type="ARBA" id="ARBA00023163"/>
    </source>
</evidence>
<dbReference type="AlphaFoldDB" id="A0A5P2QVD6"/>
<dbReference type="GO" id="GO:0003700">
    <property type="term" value="F:DNA-binding transcription factor activity"/>
    <property type="evidence" value="ECO:0007669"/>
    <property type="project" value="TreeGrafter"/>
</dbReference>
<organism evidence="8 9">
    <name type="scientific">Paracoccus yeei</name>
    <dbReference type="NCBI Taxonomy" id="147645"/>
    <lineage>
        <taxon>Bacteria</taxon>
        <taxon>Pseudomonadati</taxon>
        <taxon>Pseudomonadota</taxon>
        <taxon>Alphaproteobacteria</taxon>
        <taxon>Rhodobacterales</taxon>
        <taxon>Paracoccaceae</taxon>
        <taxon>Paracoccus</taxon>
    </lineage>
</organism>
<evidence type="ECO:0000313" key="8">
    <source>
        <dbReference type="EMBL" id="QEU09473.1"/>
    </source>
</evidence>
<keyword evidence="2" id="KW-0805">Transcription regulation</keyword>
<proteinExistence type="predicted"/>
<dbReference type="Pfam" id="PF17932">
    <property type="entry name" value="TetR_C_24"/>
    <property type="match status" value="1"/>
</dbReference>
<evidence type="ECO:0000256" key="2">
    <source>
        <dbReference type="ARBA" id="ARBA00023015"/>
    </source>
</evidence>
<evidence type="ECO:0000256" key="3">
    <source>
        <dbReference type="ARBA" id="ARBA00023125"/>
    </source>
</evidence>
<dbReference type="RefSeq" id="WP_150351224.1">
    <property type="nucleotide sequence ID" value="NZ_CP044081.1"/>
</dbReference>
<dbReference type="PANTHER" id="PTHR30055:SF175">
    <property type="entry name" value="HTH-TYPE TRANSCRIPTIONAL REPRESSOR KSTR2"/>
    <property type="match status" value="1"/>
</dbReference>
<dbReference type="SUPFAM" id="SSF46689">
    <property type="entry name" value="Homeodomain-like"/>
    <property type="match status" value="1"/>
</dbReference>
<dbReference type="Gene3D" id="1.10.10.60">
    <property type="entry name" value="Homeodomain-like"/>
    <property type="match status" value="1"/>
</dbReference>
<dbReference type="PRINTS" id="PR00455">
    <property type="entry name" value="HTHTETR"/>
</dbReference>
<dbReference type="EMBL" id="CP044081">
    <property type="protein sequence ID" value="QEU09473.1"/>
    <property type="molecule type" value="Genomic_DNA"/>
</dbReference>